<name>A0A814IFN0_9BILA</name>
<reference evidence="2" key="1">
    <citation type="submission" date="2021-02" db="EMBL/GenBank/DDBJ databases">
        <authorList>
            <person name="Nowell W R."/>
        </authorList>
    </citation>
    <scope>NUCLEOTIDE SEQUENCE</scope>
</reference>
<evidence type="ECO:0000313" key="4">
    <source>
        <dbReference type="Proteomes" id="UP000663891"/>
    </source>
</evidence>
<comment type="caution">
    <text evidence="2">The sequence shown here is derived from an EMBL/GenBank/DDBJ whole genome shotgun (WGS) entry which is preliminary data.</text>
</comment>
<evidence type="ECO:0000313" key="3">
    <source>
        <dbReference type="EMBL" id="CAF3924177.1"/>
    </source>
</evidence>
<dbReference type="Gene3D" id="1.10.238.10">
    <property type="entry name" value="EF-hand"/>
    <property type="match status" value="1"/>
</dbReference>
<evidence type="ECO:0000313" key="2">
    <source>
        <dbReference type="EMBL" id="CAF1021047.1"/>
    </source>
</evidence>
<feature type="compositionally biased region" description="Low complexity" evidence="1">
    <location>
        <begin position="415"/>
        <end position="439"/>
    </location>
</feature>
<dbReference type="AlphaFoldDB" id="A0A814IFN0"/>
<feature type="region of interest" description="Disordered" evidence="1">
    <location>
        <begin position="816"/>
        <end position="866"/>
    </location>
</feature>
<dbReference type="OrthoDB" id="10072261at2759"/>
<feature type="compositionally biased region" description="Low complexity" evidence="1">
    <location>
        <begin position="831"/>
        <end position="846"/>
    </location>
</feature>
<feature type="compositionally biased region" description="Basic and acidic residues" evidence="1">
    <location>
        <begin position="710"/>
        <end position="720"/>
    </location>
</feature>
<accession>A0A814IFN0</accession>
<proteinExistence type="predicted"/>
<feature type="region of interest" description="Disordered" evidence="1">
    <location>
        <begin position="684"/>
        <end position="765"/>
    </location>
</feature>
<feature type="compositionally biased region" description="Polar residues" evidence="1">
    <location>
        <begin position="11"/>
        <end position="21"/>
    </location>
</feature>
<feature type="region of interest" description="Disordered" evidence="1">
    <location>
        <begin position="1"/>
        <end position="184"/>
    </location>
</feature>
<sequence>MATISDRYSIHTDSNVSKNIYNNEQKKNDEDEEIKRSQLSSMDGYQGEKTTKKVNDSVQIGKTDTLSSFQSINENKKSDRMSPTSKKSSDNNTKKKNNEKTIKKSQQKEESRSTTMSSTSIGTNNIKREEVVSSSLNNNENNRKDESTTLNNMKKRKSTSNNSDSKTKESTKLSPTNVDSKNDNAFPIQKDDAQHLTDFQLEKAKYFFNVNLDIENKEYVTWEDVEFYLLFHATAAGKEGSDGDDLEVRLNRAAKAFWEHVHDQVPLSDGKRDTLTLDQFLDTWAGLIDYVVRTNQLPPIIQDLVKLGFELYSTDNGNDKPTTIQPAAFDQLFQKMNIGRPYAIMAYKYLTENGTKPLDADKIDSLVKAVITSSDDEHDSHFLLPGFFKTIANTRNNEKDNKPQTDSSGPDEDISQTSEKSSSTSRAPSQTSTSRSQTPILHSKSRTINESLASSISQAVEQNLHSASLLKEQQKPREQQPPPAATSSPRFTQQNNSPSSPSPRFQQQPQQQQQQQQQQKPSPLSIPNEQKRDNSSPYQHINTSISSNNIAQSPTPSLSTSQRQNISSTSPRRQKIDIQREDENIRNLLRYYHIDDGDVVEVADGNNQRIVLIHPDRPVPSYIQDERQSLQKIKQDGTMSQNGSINAPNKSNNNEKSSQESNITESKPNITLEGRVFRGEAQKGPTIPLQQDHSQERSSSQNVRQVYPKINEEQNEDLRKKACKRHEKHSNKNKKKNADDTSITSDIQSSRKDEKKPKKDTSHNEEEKIVAAILKHLAPIVEQRVHEEIRRIDNDETDQDEDDNFLPFPFMLAAGLPFFSGGPNGAPPSQEPRQQQQQTSQQNAPSKEQQQNQNVPRGPDFGGAAFMPPPLFMAMMSDLARGGAGGDMPGFPHNMSSSSRGPGGAPVGVEGFMMFVDDNQMMGGTSGFPPRPGPRF</sequence>
<feature type="compositionally biased region" description="Basic and acidic residues" evidence="1">
    <location>
        <begin position="24"/>
        <end position="36"/>
    </location>
</feature>
<organism evidence="2 4">
    <name type="scientific">Adineta steineri</name>
    <dbReference type="NCBI Taxonomy" id="433720"/>
    <lineage>
        <taxon>Eukaryota</taxon>
        <taxon>Metazoa</taxon>
        <taxon>Spiralia</taxon>
        <taxon>Gnathifera</taxon>
        <taxon>Rotifera</taxon>
        <taxon>Eurotatoria</taxon>
        <taxon>Bdelloidea</taxon>
        <taxon>Adinetida</taxon>
        <taxon>Adinetidae</taxon>
        <taxon>Adineta</taxon>
    </lineage>
</organism>
<dbReference type="EMBL" id="CAJOAY010002133">
    <property type="protein sequence ID" value="CAF3924177.1"/>
    <property type="molecule type" value="Genomic_DNA"/>
</dbReference>
<feature type="compositionally biased region" description="Basic and acidic residues" evidence="1">
    <location>
        <begin position="749"/>
        <end position="765"/>
    </location>
</feature>
<feature type="compositionally biased region" description="Low complexity" evidence="1">
    <location>
        <begin position="493"/>
        <end position="525"/>
    </location>
</feature>
<feature type="compositionally biased region" description="Polar residues" evidence="1">
    <location>
        <begin position="56"/>
        <end position="73"/>
    </location>
</feature>
<feature type="region of interest" description="Disordered" evidence="1">
    <location>
        <begin position="394"/>
        <end position="444"/>
    </location>
</feature>
<evidence type="ECO:0000256" key="1">
    <source>
        <dbReference type="SAM" id="MobiDB-lite"/>
    </source>
</evidence>
<dbReference type="Proteomes" id="UP000663881">
    <property type="component" value="Unassembled WGS sequence"/>
</dbReference>
<gene>
    <name evidence="3" type="ORF">OKA104_LOCUS25444</name>
    <name evidence="2" type="ORF">VCS650_LOCUS15797</name>
</gene>
<feature type="compositionally biased region" description="Basic residues" evidence="1">
    <location>
        <begin position="721"/>
        <end position="735"/>
    </location>
</feature>
<feature type="compositionally biased region" description="Polar residues" evidence="1">
    <location>
        <begin position="688"/>
        <end position="704"/>
    </location>
</feature>
<feature type="region of interest" description="Disordered" evidence="1">
    <location>
        <begin position="472"/>
        <end position="579"/>
    </location>
</feature>
<protein>
    <submittedName>
        <fullName evidence="2">Uncharacterized protein</fullName>
    </submittedName>
</protein>
<feature type="compositionally biased region" description="Polar residues" evidence="1">
    <location>
        <begin position="535"/>
        <end position="571"/>
    </location>
</feature>
<dbReference type="EMBL" id="CAJNON010000138">
    <property type="protein sequence ID" value="CAF1021047.1"/>
    <property type="molecule type" value="Genomic_DNA"/>
</dbReference>
<feature type="region of interest" description="Disordered" evidence="1">
    <location>
        <begin position="633"/>
        <end position="671"/>
    </location>
</feature>
<feature type="compositionally biased region" description="Basic and acidic residues" evidence="1">
    <location>
        <begin position="87"/>
        <end position="112"/>
    </location>
</feature>
<dbReference type="Proteomes" id="UP000663891">
    <property type="component" value="Unassembled WGS sequence"/>
</dbReference>
<feature type="compositionally biased region" description="Low complexity" evidence="1">
    <location>
        <begin position="642"/>
        <end position="663"/>
    </location>
</feature>